<dbReference type="RefSeq" id="WP_187520132.1">
    <property type="nucleotide sequence ID" value="NZ_JACONW010000002.1"/>
</dbReference>
<evidence type="ECO:0000313" key="2">
    <source>
        <dbReference type="Proteomes" id="UP000651852"/>
    </source>
</evidence>
<gene>
    <name evidence="1" type="ORF">H8S59_00920</name>
</gene>
<dbReference type="EMBL" id="JACONW010000002">
    <property type="protein sequence ID" value="MBC3948335.1"/>
    <property type="molecule type" value="Genomic_DNA"/>
</dbReference>
<protein>
    <submittedName>
        <fullName evidence="1">Recombination protein NinG</fullName>
    </submittedName>
</protein>
<dbReference type="Pfam" id="PF05766">
    <property type="entry name" value="NinG"/>
    <property type="match status" value="1"/>
</dbReference>
<comment type="caution">
    <text evidence="1">The sequence shown here is derived from an EMBL/GenBank/DDBJ whole genome shotgun (WGS) entry which is preliminary data.</text>
</comment>
<name>A0ABR7AUC8_9PSED</name>
<dbReference type="Proteomes" id="UP000651852">
    <property type="component" value="Unassembled WGS sequence"/>
</dbReference>
<keyword evidence="2" id="KW-1185">Reference proteome</keyword>
<accession>A0ABR7AUC8</accession>
<proteinExistence type="predicted"/>
<organism evidence="1 2">
    <name type="scientific">Pseudomonas folii</name>
    <dbReference type="NCBI Taxonomy" id="2762593"/>
    <lineage>
        <taxon>Bacteria</taxon>
        <taxon>Pseudomonadati</taxon>
        <taxon>Pseudomonadota</taxon>
        <taxon>Gammaproteobacteria</taxon>
        <taxon>Pseudomonadales</taxon>
        <taxon>Pseudomonadaceae</taxon>
        <taxon>Pseudomonas</taxon>
    </lineage>
</organism>
<reference evidence="1 2" key="1">
    <citation type="submission" date="2020-08" db="EMBL/GenBank/DDBJ databases">
        <title>Putative novel bacterial strains isolated from necrotic wheat leaf tissues caused by Xanthomonas translucens.</title>
        <authorList>
            <person name="Tambong J.T."/>
        </authorList>
    </citation>
    <scope>NUCLEOTIDE SEQUENCE [LARGE SCALE GENOMIC DNA]</scope>
    <source>
        <strain evidence="1 2">DOAB 1069</strain>
    </source>
</reference>
<dbReference type="InterPro" id="IPR008713">
    <property type="entry name" value="Phage_lambda_NinG"/>
</dbReference>
<evidence type="ECO:0000313" key="1">
    <source>
        <dbReference type="EMBL" id="MBC3948335.1"/>
    </source>
</evidence>
<sequence length="194" mass="22162">MRLAIKERKKKTCANTACAIQFVPAQLGQKVCGWACGLAIAPANQDRARKAIAQRDRQEIKVRKEKLKTRSDHMRDTQQAFNEWVRARDADLPCISCGRHHEGQYHSGHYRTVGANPELRFEPLNAWKQCAPCNNHLSGNLINYRIALLQRIGEEKVLWLEGPHEPKKYTIDELKALTAHYRALTKELKRGEAA</sequence>